<dbReference type="PANTHER" id="PTHR43133:SF46">
    <property type="entry name" value="RNA POLYMERASE SIGMA-70 FACTOR ECF SUBFAMILY"/>
    <property type="match status" value="1"/>
</dbReference>
<keyword evidence="4" id="KW-0804">Transcription</keyword>
<dbReference type="GO" id="GO:0006352">
    <property type="term" value="P:DNA-templated transcription initiation"/>
    <property type="evidence" value="ECO:0007669"/>
    <property type="project" value="InterPro"/>
</dbReference>
<organism evidence="8 9">
    <name type="scientific">Chitinophaga ginsengisegetis</name>
    <dbReference type="NCBI Taxonomy" id="393003"/>
    <lineage>
        <taxon>Bacteria</taxon>
        <taxon>Pseudomonadati</taxon>
        <taxon>Bacteroidota</taxon>
        <taxon>Chitinophagia</taxon>
        <taxon>Chitinophagales</taxon>
        <taxon>Chitinophagaceae</taxon>
        <taxon>Chitinophaga</taxon>
    </lineage>
</organism>
<keyword evidence="9" id="KW-1185">Reference proteome</keyword>
<dbReference type="GO" id="GO:0016987">
    <property type="term" value="F:sigma factor activity"/>
    <property type="evidence" value="ECO:0007669"/>
    <property type="project" value="UniProtKB-KW"/>
</dbReference>
<dbReference type="SUPFAM" id="SSF88946">
    <property type="entry name" value="Sigma2 domain of RNA polymerase sigma factors"/>
    <property type="match status" value="1"/>
</dbReference>
<evidence type="ECO:0000313" key="9">
    <source>
        <dbReference type="Proteomes" id="UP000190166"/>
    </source>
</evidence>
<dbReference type="InterPro" id="IPR007627">
    <property type="entry name" value="RNA_pol_sigma70_r2"/>
</dbReference>
<dbReference type="NCBIfam" id="TIGR02937">
    <property type="entry name" value="sigma70-ECF"/>
    <property type="match status" value="1"/>
</dbReference>
<gene>
    <name evidence="8" type="ORF">SAMN05660461_5488</name>
</gene>
<proteinExistence type="inferred from homology"/>
<dbReference type="Pfam" id="PF04542">
    <property type="entry name" value="Sigma70_r2"/>
    <property type="match status" value="1"/>
</dbReference>
<dbReference type="InterPro" id="IPR013249">
    <property type="entry name" value="RNA_pol_sigma70_r4_t2"/>
</dbReference>
<keyword evidence="5" id="KW-0812">Transmembrane</keyword>
<accession>A0A1T5PBG8</accession>
<evidence type="ECO:0000256" key="2">
    <source>
        <dbReference type="ARBA" id="ARBA00023015"/>
    </source>
</evidence>
<dbReference type="SUPFAM" id="SSF88659">
    <property type="entry name" value="Sigma3 and sigma4 domains of RNA polymerase sigma factors"/>
    <property type="match status" value="1"/>
</dbReference>
<keyword evidence="3" id="KW-0731">Sigma factor</keyword>
<dbReference type="RefSeq" id="WP_079472751.1">
    <property type="nucleotide sequence ID" value="NZ_FUZZ01000005.1"/>
</dbReference>
<evidence type="ECO:0000256" key="3">
    <source>
        <dbReference type="ARBA" id="ARBA00023082"/>
    </source>
</evidence>
<evidence type="ECO:0000313" key="8">
    <source>
        <dbReference type="EMBL" id="SKD09599.1"/>
    </source>
</evidence>
<dbReference type="InterPro" id="IPR036388">
    <property type="entry name" value="WH-like_DNA-bd_sf"/>
</dbReference>
<sequence length="207" mass="23764">MASGIHDHAALWQQVKQGDRTAFDQVYHLYAAPIFSMVYKHIRSRADAGDITQEVFMDLWDKKADITIQSSLFNYLYSIARNRTLRYIKRNAARPESLDLLQELLNEQGMPLVFQEAYSASVIRTMESSVANEIAGLPAQMKKVYHLNQEAGMSVPEIAELLLISPNTVKNHLSKVRKRLRQAVSRLTFLFFMFFIVLLTAARWLVI</sequence>
<dbReference type="AlphaFoldDB" id="A0A1T5PBG8"/>
<keyword evidence="5" id="KW-0472">Membrane</keyword>
<evidence type="ECO:0000256" key="5">
    <source>
        <dbReference type="SAM" id="Phobius"/>
    </source>
</evidence>
<reference evidence="8 9" key="1">
    <citation type="submission" date="2017-02" db="EMBL/GenBank/DDBJ databases">
        <authorList>
            <person name="Peterson S.W."/>
        </authorList>
    </citation>
    <scope>NUCLEOTIDE SEQUENCE [LARGE SCALE GENOMIC DNA]</scope>
    <source>
        <strain evidence="8 9">DSM 18108</strain>
    </source>
</reference>
<dbReference type="EMBL" id="FUZZ01000005">
    <property type="protein sequence ID" value="SKD09599.1"/>
    <property type="molecule type" value="Genomic_DNA"/>
</dbReference>
<dbReference type="InterPro" id="IPR013324">
    <property type="entry name" value="RNA_pol_sigma_r3/r4-like"/>
</dbReference>
<name>A0A1T5PBG8_9BACT</name>
<dbReference type="InterPro" id="IPR039425">
    <property type="entry name" value="RNA_pol_sigma-70-like"/>
</dbReference>
<dbReference type="Gene3D" id="1.10.1740.10">
    <property type="match status" value="1"/>
</dbReference>
<dbReference type="Gene3D" id="1.10.10.10">
    <property type="entry name" value="Winged helix-like DNA-binding domain superfamily/Winged helix DNA-binding domain"/>
    <property type="match status" value="1"/>
</dbReference>
<keyword evidence="5" id="KW-1133">Transmembrane helix</keyword>
<dbReference type="STRING" id="393003.SAMN05660461_5488"/>
<feature type="domain" description="RNA polymerase sigma factor 70 region 4 type 2" evidence="7">
    <location>
        <begin position="132"/>
        <end position="180"/>
    </location>
</feature>
<dbReference type="GO" id="GO:0003677">
    <property type="term" value="F:DNA binding"/>
    <property type="evidence" value="ECO:0007669"/>
    <property type="project" value="InterPro"/>
</dbReference>
<comment type="similarity">
    <text evidence="1">Belongs to the sigma-70 factor family. ECF subfamily.</text>
</comment>
<evidence type="ECO:0000259" key="6">
    <source>
        <dbReference type="Pfam" id="PF04542"/>
    </source>
</evidence>
<feature type="transmembrane region" description="Helical" evidence="5">
    <location>
        <begin position="187"/>
        <end position="206"/>
    </location>
</feature>
<dbReference type="Pfam" id="PF08281">
    <property type="entry name" value="Sigma70_r4_2"/>
    <property type="match status" value="1"/>
</dbReference>
<evidence type="ECO:0000256" key="4">
    <source>
        <dbReference type="ARBA" id="ARBA00023163"/>
    </source>
</evidence>
<dbReference type="InterPro" id="IPR013325">
    <property type="entry name" value="RNA_pol_sigma_r2"/>
</dbReference>
<evidence type="ECO:0000256" key="1">
    <source>
        <dbReference type="ARBA" id="ARBA00010641"/>
    </source>
</evidence>
<feature type="domain" description="RNA polymerase sigma-70 region 2" evidence="6">
    <location>
        <begin position="27"/>
        <end position="92"/>
    </location>
</feature>
<keyword evidence="2" id="KW-0805">Transcription regulation</keyword>
<protein>
    <submittedName>
        <fullName evidence="8">RNA polymerase sigma-70 factor, ECF subfamily</fullName>
    </submittedName>
</protein>
<evidence type="ECO:0000259" key="7">
    <source>
        <dbReference type="Pfam" id="PF08281"/>
    </source>
</evidence>
<dbReference type="InterPro" id="IPR014284">
    <property type="entry name" value="RNA_pol_sigma-70_dom"/>
</dbReference>
<dbReference type="PANTHER" id="PTHR43133">
    <property type="entry name" value="RNA POLYMERASE ECF-TYPE SIGMA FACTO"/>
    <property type="match status" value="1"/>
</dbReference>
<dbReference type="Proteomes" id="UP000190166">
    <property type="component" value="Unassembled WGS sequence"/>
</dbReference>